<organism evidence="1">
    <name type="scientific">uncultured bacterium B19D1_C12D4_E9D6</name>
    <dbReference type="NCBI Taxonomy" id="1329637"/>
    <lineage>
        <taxon>Bacteria</taxon>
        <taxon>environmental samples</taxon>
    </lineage>
</organism>
<accession>S4W353</accession>
<reference evidence="1" key="1">
    <citation type="submission" date="2013-03" db="EMBL/GenBank/DDBJ databases">
        <authorList>
            <person name="Ballestriero F."/>
        </authorList>
    </citation>
    <scope>NUCLEOTIDE SEQUENCE</scope>
</reference>
<name>S4W353_9BACT</name>
<protein>
    <submittedName>
        <fullName evidence="1">Uncharacterized protein</fullName>
    </submittedName>
</protein>
<proteinExistence type="predicted"/>
<evidence type="ECO:0000313" key="1">
    <source>
        <dbReference type="EMBL" id="AGO87487.1"/>
    </source>
</evidence>
<dbReference type="EMBL" id="KC810034">
    <property type="protein sequence ID" value="AGO87487.1"/>
    <property type="molecule type" value="Genomic_DNA"/>
</dbReference>
<sequence length="52" mass="6035">MLHSHFLPLTRSRAGTNQCNPDSVLDCLRKAYCHKQLILKDKENNNFLVHTL</sequence>
<dbReference type="AlphaFoldDB" id="S4W353"/>